<evidence type="ECO:0008006" key="3">
    <source>
        <dbReference type="Google" id="ProtNLM"/>
    </source>
</evidence>
<dbReference type="Proteomes" id="UP001515683">
    <property type="component" value="Unassembled WGS sequence"/>
</dbReference>
<dbReference type="RefSeq" id="WP_167012120.1">
    <property type="nucleotide sequence ID" value="NZ_VWXF01000001.1"/>
</dbReference>
<gene>
    <name evidence="1" type="ORF">F3J40_01145</name>
</gene>
<reference evidence="1 2" key="1">
    <citation type="journal article" date="2019" name="bioRxiv">
        <title>Bacteria contribute to plant secondary compound degradation in a generalist herbivore system.</title>
        <authorList>
            <person name="Francoeur C.B."/>
            <person name="Khadempour L."/>
            <person name="Moreira-Soto R.D."/>
            <person name="Gotting K."/>
            <person name="Book A.J."/>
            <person name="Pinto-Tomas A.A."/>
            <person name="Keefover-Ring K."/>
            <person name="Currie C.R."/>
        </authorList>
    </citation>
    <scope>NUCLEOTIDE SEQUENCE [LARGE SCALE GENOMIC DNA]</scope>
    <source>
        <strain evidence="1">Acro-835</strain>
    </source>
</reference>
<dbReference type="PANTHER" id="PTHR37549:SF1">
    <property type="entry name" value="LIPOPROTEIN LPRI"/>
    <property type="match status" value="1"/>
</dbReference>
<evidence type="ECO:0000313" key="2">
    <source>
        <dbReference type="Proteomes" id="UP001515683"/>
    </source>
</evidence>
<keyword evidence="2" id="KW-1185">Reference proteome</keyword>
<dbReference type="InterPro" id="IPR052755">
    <property type="entry name" value="Lysozyme_Inhibitor_LprI"/>
</dbReference>
<accession>A0ABX0R490</accession>
<evidence type="ECO:0000313" key="1">
    <source>
        <dbReference type="EMBL" id="NIF20225.1"/>
    </source>
</evidence>
<dbReference type="EMBL" id="VWXF01000001">
    <property type="protein sequence ID" value="NIF20225.1"/>
    <property type="molecule type" value="Genomic_DNA"/>
</dbReference>
<comment type="caution">
    <text evidence="1">The sequence shown here is derived from an EMBL/GenBank/DDBJ whole genome shotgun (WGS) entry which is preliminary data.</text>
</comment>
<sequence length="271" mass="30255">MAKASELLLMLLKMMFKIITNLSLLSFPLIALANENTPLQGDWKVASLRVNLNNPTRMNFQSDDDRVVGRFFKVSLHEINTNIPVLDKCLDPVYKKKTTTLGQYIKETSGEDYGTTASDFDLQKAAGETVTVFSISCAGNISDKLVLSSLAIDKNNDIYTLWGENNIIILKPDNNNVIKASYDCSKASLLPEKTICSNSELAAYDLSVSKSWNTQKEALQRVGLEDKLDELKENQKVWLKSRNKCNSDQACLKKSMIERLGELSDVTNNEG</sequence>
<proteinExistence type="predicted"/>
<organism evidence="1 2">
    <name type="scientific">Candidatus Pantoea multigeneris</name>
    <dbReference type="NCBI Taxonomy" id="2608357"/>
    <lineage>
        <taxon>Bacteria</taxon>
        <taxon>Pseudomonadati</taxon>
        <taxon>Pseudomonadota</taxon>
        <taxon>Gammaproteobacteria</taxon>
        <taxon>Enterobacterales</taxon>
        <taxon>Erwiniaceae</taxon>
        <taxon>Pantoea</taxon>
    </lineage>
</organism>
<name>A0ABX0R490_9GAMM</name>
<dbReference type="PANTHER" id="PTHR37549">
    <property type="entry name" value="LIPOPROTEIN LPRI"/>
    <property type="match status" value="1"/>
</dbReference>
<protein>
    <recommendedName>
        <fullName evidence="3">Lysozyme inhibitor LprI N-terminal domain-containing protein</fullName>
    </recommendedName>
</protein>